<name>A0A844FJC7_9FIRM</name>
<dbReference type="EMBL" id="VULR01000014">
    <property type="protein sequence ID" value="MSS44018.1"/>
    <property type="molecule type" value="Genomic_DNA"/>
</dbReference>
<protein>
    <submittedName>
        <fullName evidence="1">Uncharacterized protein</fullName>
    </submittedName>
</protein>
<gene>
    <name evidence="1" type="ORF">FYJ27_09810</name>
</gene>
<organism evidence="1 2">
    <name type="scientific">Anaerosalibacter bizertensis</name>
    <dbReference type="NCBI Taxonomy" id="932217"/>
    <lineage>
        <taxon>Bacteria</taxon>
        <taxon>Bacillati</taxon>
        <taxon>Bacillota</taxon>
        <taxon>Tissierellia</taxon>
        <taxon>Tissierellales</taxon>
        <taxon>Sporanaerobacteraceae</taxon>
        <taxon>Anaerosalibacter</taxon>
    </lineage>
</organism>
<dbReference type="Proteomes" id="UP000462760">
    <property type="component" value="Unassembled WGS sequence"/>
</dbReference>
<reference evidence="1 2" key="1">
    <citation type="submission" date="2019-08" db="EMBL/GenBank/DDBJ databases">
        <title>In-depth cultivation of the pig gut microbiome towards novel bacterial diversity and tailored functional studies.</title>
        <authorList>
            <person name="Wylensek D."/>
            <person name="Hitch T.C.A."/>
            <person name="Clavel T."/>
        </authorList>
    </citation>
    <scope>NUCLEOTIDE SEQUENCE [LARGE SCALE GENOMIC DNA]</scope>
    <source>
        <strain evidence="1 2">Med78-601-WT-4W-RMD-3</strain>
    </source>
</reference>
<comment type="caution">
    <text evidence="1">The sequence shown here is derived from an EMBL/GenBank/DDBJ whole genome shotgun (WGS) entry which is preliminary data.</text>
</comment>
<dbReference type="RefSeq" id="WP_154484691.1">
    <property type="nucleotide sequence ID" value="NZ_JAJBNW010000008.1"/>
</dbReference>
<dbReference type="OrthoDB" id="9798761at2"/>
<evidence type="ECO:0000313" key="2">
    <source>
        <dbReference type="Proteomes" id="UP000462760"/>
    </source>
</evidence>
<evidence type="ECO:0000313" key="1">
    <source>
        <dbReference type="EMBL" id="MSS44018.1"/>
    </source>
</evidence>
<dbReference type="AlphaFoldDB" id="A0A844FJC7"/>
<accession>A0A844FJC7</accession>
<proteinExistence type="predicted"/>
<sequence length="174" mass="20487">MDLSQSDLIRNYVLMGLDPVTQSRIYIQYWNPIENMFNYENQSTLMDDFFRDYITSIEGQIPTKSLVYENFKRIYNDLSHDTVEDICSDIYKSAKLYTNMHYARDESMELNSLFRDIKSLKMNFDEIDDPHKIGRDVTNIGTWGNGNMEILMDSVNQIPSILYIIGQSYDKQLN</sequence>